<dbReference type="EMBL" id="NPMS01000002">
    <property type="protein sequence ID" value="OZU89248.1"/>
    <property type="molecule type" value="Genomic_DNA"/>
</dbReference>
<evidence type="ECO:0000256" key="8">
    <source>
        <dbReference type="SAM" id="Phobius"/>
    </source>
</evidence>
<dbReference type="InterPro" id="IPR023090">
    <property type="entry name" value="UPF0702_alpha/beta_dom_sf"/>
</dbReference>
<evidence type="ECO:0000256" key="3">
    <source>
        <dbReference type="ARBA" id="ARBA00022475"/>
    </source>
</evidence>
<comment type="subcellular location">
    <subcellularLocation>
        <location evidence="1">Cell membrane</location>
        <topology evidence="1">Multi-pass membrane protein</topology>
    </subcellularLocation>
</comment>
<dbReference type="PANTHER" id="PTHR34582:SF2">
    <property type="entry name" value="UPF0702 TRANSMEMBRANE PROTEIN YDFR"/>
    <property type="match status" value="1"/>
</dbReference>
<gene>
    <name evidence="10" type="ORF">CIL03_05895</name>
</gene>
<dbReference type="Pfam" id="PF04239">
    <property type="entry name" value="DUF421"/>
    <property type="match status" value="1"/>
</dbReference>
<evidence type="ECO:0000256" key="5">
    <source>
        <dbReference type="ARBA" id="ARBA00022989"/>
    </source>
</evidence>
<evidence type="ECO:0000256" key="6">
    <source>
        <dbReference type="ARBA" id="ARBA00023136"/>
    </source>
</evidence>
<keyword evidence="4 8" id="KW-0812">Transmembrane</keyword>
<comment type="similarity">
    <text evidence="2">Belongs to the UPF0702 family.</text>
</comment>
<dbReference type="PANTHER" id="PTHR34582">
    <property type="entry name" value="UPF0702 TRANSMEMBRANE PROTEIN YCAP"/>
    <property type="match status" value="1"/>
</dbReference>
<protein>
    <submittedName>
        <fullName evidence="10">DUF421 domain-containing protein</fullName>
    </submittedName>
</protein>
<feature type="transmembrane region" description="Helical" evidence="8">
    <location>
        <begin position="55"/>
        <end position="72"/>
    </location>
</feature>
<evidence type="ECO:0000256" key="2">
    <source>
        <dbReference type="ARBA" id="ARBA00006448"/>
    </source>
</evidence>
<evidence type="ECO:0000256" key="1">
    <source>
        <dbReference type="ARBA" id="ARBA00004651"/>
    </source>
</evidence>
<evidence type="ECO:0000256" key="4">
    <source>
        <dbReference type="ARBA" id="ARBA00022692"/>
    </source>
</evidence>
<keyword evidence="6 8" id="KW-0472">Membrane</keyword>
<evidence type="ECO:0000313" key="11">
    <source>
        <dbReference type="Proteomes" id="UP000216498"/>
    </source>
</evidence>
<feature type="transmembrane region" description="Helical" evidence="8">
    <location>
        <begin position="6"/>
        <end position="24"/>
    </location>
</feature>
<feature type="transmembrane region" description="Helical" evidence="8">
    <location>
        <begin position="31"/>
        <end position="49"/>
    </location>
</feature>
<name>A0A265NB45_9BACI</name>
<feature type="region of interest" description="Disordered" evidence="7">
    <location>
        <begin position="178"/>
        <end position="211"/>
    </location>
</feature>
<evidence type="ECO:0000259" key="9">
    <source>
        <dbReference type="Pfam" id="PF04239"/>
    </source>
</evidence>
<organism evidence="10 11">
    <name type="scientific">Virgibacillus indicus</name>
    <dbReference type="NCBI Taxonomy" id="2024554"/>
    <lineage>
        <taxon>Bacteria</taxon>
        <taxon>Bacillati</taxon>
        <taxon>Bacillota</taxon>
        <taxon>Bacilli</taxon>
        <taxon>Bacillales</taxon>
        <taxon>Bacillaceae</taxon>
        <taxon>Virgibacillus</taxon>
    </lineage>
</organism>
<keyword evidence="11" id="KW-1185">Reference proteome</keyword>
<dbReference type="Proteomes" id="UP000216498">
    <property type="component" value="Unassembled WGS sequence"/>
</dbReference>
<dbReference type="AlphaFoldDB" id="A0A265NB45"/>
<dbReference type="GO" id="GO:0005886">
    <property type="term" value="C:plasma membrane"/>
    <property type="evidence" value="ECO:0007669"/>
    <property type="project" value="UniProtKB-SubCell"/>
</dbReference>
<sequence length="211" mass="23778">MEFDWIWKAVVIVVGGTFLLRIAGRKSISQMTLAQTVIMVGIGSLLIQPLAGENIWVTLGVGSVLVLTLILMEYGQLKGDFIENLITGKSKIIIENGVIQERNLRKLRFTVDQLEMKLRQSNVAKISDIQSATLEPNGQVGFVLKPEAQPATKKEFLELSAKLDQMLQYYQMMEKVEFNSPPPSNDQLNQDNLFAEIKEKRHTNTPPKHLQ</sequence>
<evidence type="ECO:0000313" key="10">
    <source>
        <dbReference type="EMBL" id="OZU89248.1"/>
    </source>
</evidence>
<feature type="domain" description="YetF C-terminal" evidence="9">
    <location>
        <begin position="78"/>
        <end position="152"/>
    </location>
</feature>
<keyword evidence="3" id="KW-1003">Cell membrane</keyword>
<dbReference type="OrthoDB" id="1796697at2"/>
<comment type="caution">
    <text evidence="10">The sequence shown here is derived from an EMBL/GenBank/DDBJ whole genome shotgun (WGS) entry which is preliminary data.</text>
</comment>
<proteinExistence type="inferred from homology"/>
<dbReference type="RefSeq" id="WP_094884554.1">
    <property type="nucleotide sequence ID" value="NZ_NPMS01000002.1"/>
</dbReference>
<evidence type="ECO:0000256" key="7">
    <source>
        <dbReference type="SAM" id="MobiDB-lite"/>
    </source>
</evidence>
<dbReference type="Gene3D" id="3.30.240.20">
    <property type="entry name" value="bsu07140 like domains"/>
    <property type="match status" value="1"/>
</dbReference>
<dbReference type="InterPro" id="IPR007353">
    <property type="entry name" value="DUF421"/>
</dbReference>
<reference evidence="10 11" key="1">
    <citation type="submission" date="2017-08" db="EMBL/GenBank/DDBJ databases">
        <title>Virgibacillus indicus sp. nov. and Virgibacillus profoundi sp. nov, two moderately halophilic bacteria isolated from marine sediment by using the Microfluidic Streak Plate.</title>
        <authorList>
            <person name="Xu B."/>
            <person name="Hu B."/>
            <person name="Wang J."/>
            <person name="Zhu Y."/>
            <person name="Huang L."/>
            <person name="Du W."/>
            <person name="Huang Y."/>
        </authorList>
    </citation>
    <scope>NUCLEOTIDE SEQUENCE [LARGE SCALE GENOMIC DNA]</scope>
    <source>
        <strain evidence="10 11">IO3-P2-C2</strain>
    </source>
</reference>
<accession>A0A265NB45</accession>
<keyword evidence="5 8" id="KW-1133">Transmembrane helix</keyword>